<proteinExistence type="predicted"/>
<reference evidence="3" key="1">
    <citation type="journal article" date="2017" name="Plant J.">
        <title>The pomegranate (Punica granatum L.) genome and the genomics of punicalagin biosynthesis.</title>
        <authorList>
            <person name="Qin G."/>
            <person name="Xu C."/>
            <person name="Ming R."/>
            <person name="Tang H."/>
            <person name="Guyot R."/>
            <person name="Kramer E.M."/>
            <person name="Hu Y."/>
            <person name="Yi X."/>
            <person name="Qi Y."/>
            <person name="Xu X."/>
            <person name="Gao Z."/>
            <person name="Pan H."/>
            <person name="Jian J."/>
            <person name="Tian Y."/>
            <person name="Yue Z."/>
            <person name="Xu Y."/>
        </authorList>
    </citation>
    <scope>NUCLEOTIDE SEQUENCE [LARGE SCALE GENOMIC DNA]</scope>
    <source>
        <strain evidence="3">cv. Dabenzi</strain>
    </source>
</reference>
<comment type="caution">
    <text evidence="2">The sequence shown here is derived from an EMBL/GenBank/DDBJ whole genome shotgun (WGS) entry which is preliminary data.</text>
</comment>
<dbReference type="Proteomes" id="UP000197138">
    <property type="component" value="Unassembled WGS sequence"/>
</dbReference>
<organism evidence="2 3">
    <name type="scientific">Punica granatum</name>
    <name type="common">Pomegranate</name>
    <dbReference type="NCBI Taxonomy" id="22663"/>
    <lineage>
        <taxon>Eukaryota</taxon>
        <taxon>Viridiplantae</taxon>
        <taxon>Streptophyta</taxon>
        <taxon>Embryophyta</taxon>
        <taxon>Tracheophyta</taxon>
        <taxon>Spermatophyta</taxon>
        <taxon>Magnoliopsida</taxon>
        <taxon>eudicotyledons</taxon>
        <taxon>Gunneridae</taxon>
        <taxon>Pentapetalae</taxon>
        <taxon>rosids</taxon>
        <taxon>malvids</taxon>
        <taxon>Myrtales</taxon>
        <taxon>Lythraceae</taxon>
        <taxon>Punica</taxon>
    </lineage>
</organism>
<dbReference type="EMBL" id="MTKT01006103">
    <property type="protein sequence ID" value="OWM63383.1"/>
    <property type="molecule type" value="Genomic_DNA"/>
</dbReference>
<gene>
    <name evidence="2" type="ORF">CDL15_Pgr022128</name>
</gene>
<protein>
    <submittedName>
        <fullName evidence="2">Uncharacterized protein</fullName>
    </submittedName>
</protein>
<evidence type="ECO:0000313" key="3">
    <source>
        <dbReference type="Proteomes" id="UP000197138"/>
    </source>
</evidence>
<accession>A0A218VSS1</accession>
<name>A0A218VSS1_PUNGR</name>
<evidence type="ECO:0000313" key="2">
    <source>
        <dbReference type="EMBL" id="OWM63383.1"/>
    </source>
</evidence>
<sequence length="140" mass="15558">MDKIDPLVSHTSCGLGILNGSGQIIYSNMILDQPSNTAQPSSADSSSSTVGKPGMLSKQFDTAYTTEEQRKSGTSRYRRELVYPFSLGQPVPPKLSLFCLSLYNSRMGHSHPSTGYHKAEIPDIPFWDLVIAFWKWSDRV</sequence>
<feature type="region of interest" description="Disordered" evidence="1">
    <location>
        <begin position="35"/>
        <end position="75"/>
    </location>
</feature>
<evidence type="ECO:0000256" key="1">
    <source>
        <dbReference type="SAM" id="MobiDB-lite"/>
    </source>
</evidence>
<dbReference type="AlphaFoldDB" id="A0A218VSS1"/>